<dbReference type="InterPro" id="IPR011459">
    <property type="entry name" value="DUF1565"/>
</dbReference>
<dbReference type="SUPFAM" id="SSF51126">
    <property type="entry name" value="Pectin lyase-like"/>
    <property type="match status" value="1"/>
</dbReference>
<dbReference type="InterPro" id="IPR011050">
    <property type="entry name" value="Pectin_lyase_fold/virulence"/>
</dbReference>
<evidence type="ECO:0000256" key="3">
    <source>
        <dbReference type="ARBA" id="ARBA00022786"/>
    </source>
</evidence>
<evidence type="ECO:0000256" key="2">
    <source>
        <dbReference type="ARBA" id="ARBA00022737"/>
    </source>
</evidence>
<gene>
    <name evidence="6" type="ORF">GS601_16495</name>
</gene>
<name>A0A8J7Z355_9CYAN</name>
<sequence>MSELSLVKRPFGVVSLLSLSGMMGLTGGLPAIATPLQVAQVYSAPTQYNYLFVNSNRGIDTADGTARSPLKTITRALQIVQPNTIILLAPGTYSAQTGEAFPLQMKPGTTIKGEPRDRGQNVVIQGSGIFLSRTFARQSVTILGANQAGLTGVTVSNPNAQGYGVWIESTSPVISDNTFTGSGHDGASVVGSSAPVLRNNYFYENGANGITIYGTSRPELHDNIFEKTGFGINVAQNAAPRIIGNRITQNKDGIVIQGKAAPILRNNVIDGNLRDGMVAIAQSRPNLGTSSDPGNNTFTGNGQFDLNAQKSIQKIPAFGNQITGSKTIGRLDFSNTSATAEAPVSVASAKGYRQPLPAIAPAPAAPLPALFNRSVAPSIISPPVSPSASPAMGSASSPVPAIAVSPALPRGGRVLPLPKQPKAQSVSAEIPVPSPARLSPIPARSALQPNPVMPRFGSNGAIDIPVPPPESSVAPRQALAMQSSVSRPEFSPNPISASGTLPVPKGSIPLGRTAGTSVKVWRGAPVSPNRVAPPSSQMLALGLRYRVVVQASGEGEQAQIQSVAPGAFPVFRGSQNVMQAGVFSDRTKADELIQMLVNQGLRATIEQL</sequence>
<dbReference type="AlphaFoldDB" id="A0A8J7Z355"/>
<dbReference type="SMART" id="SM00722">
    <property type="entry name" value="CASH"/>
    <property type="match status" value="1"/>
</dbReference>
<dbReference type="InterPro" id="IPR012334">
    <property type="entry name" value="Pectin_lyas_fold"/>
</dbReference>
<dbReference type="InterPro" id="IPR022441">
    <property type="entry name" value="Para_beta_helix_rpt-2"/>
</dbReference>
<reference evidence="6" key="1">
    <citation type="submission" date="2019-12" db="EMBL/GenBank/DDBJ databases">
        <title>High-Quality draft genome sequences of three cyanobacteria isolated from the limestone walls of the Old Cathedral of Coimbra.</title>
        <authorList>
            <person name="Tiago I."/>
            <person name="Soares F."/>
            <person name="Portugal A."/>
        </authorList>
    </citation>
    <scope>NUCLEOTIDE SEQUENCE</scope>
    <source>
        <strain evidence="6">A</strain>
    </source>
</reference>
<evidence type="ECO:0000313" key="6">
    <source>
        <dbReference type="EMBL" id="NDJ18864.1"/>
    </source>
</evidence>
<dbReference type="RefSeq" id="WP_162424393.1">
    <property type="nucleotide sequence ID" value="NZ_WVIE01000021.1"/>
</dbReference>
<organism evidence="6 7">
    <name type="scientific">Myxacorys almedinensis A</name>
    <dbReference type="NCBI Taxonomy" id="2690445"/>
    <lineage>
        <taxon>Bacteria</taxon>
        <taxon>Bacillati</taxon>
        <taxon>Cyanobacteriota</taxon>
        <taxon>Cyanophyceae</taxon>
        <taxon>Leptolyngbyales</taxon>
        <taxon>Leptolyngbyaceae</taxon>
        <taxon>Myxacorys</taxon>
        <taxon>Myxacorys almedinensis</taxon>
    </lineage>
</organism>
<dbReference type="Proteomes" id="UP000646053">
    <property type="component" value="Unassembled WGS sequence"/>
</dbReference>
<feature type="region of interest" description="Disordered" evidence="4">
    <location>
        <begin position="486"/>
        <end position="509"/>
    </location>
</feature>
<evidence type="ECO:0000256" key="1">
    <source>
        <dbReference type="ARBA" id="ARBA00004906"/>
    </source>
</evidence>
<keyword evidence="2" id="KW-0677">Repeat</keyword>
<evidence type="ECO:0000313" key="7">
    <source>
        <dbReference type="Proteomes" id="UP000646053"/>
    </source>
</evidence>
<dbReference type="PANTHER" id="PTHR22990:SF15">
    <property type="entry name" value="F-BOX ONLY PROTEIN 10"/>
    <property type="match status" value="1"/>
</dbReference>
<comment type="pathway">
    <text evidence="1">Protein modification; protein ubiquitination.</text>
</comment>
<keyword evidence="3" id="KW-0833">Ubl conjugation pathway</keyword>
<dbReference type="Pfam" id="PF07602">
    <property type="entry name" value="DUF1565"/>
    <property type="match status" value="1"/>
</dbReference>
<comment type="caution">
    <text evidence="6">The sequence shown here is derived from an EMBL/GenBank/DDBJ whole genome shotgun (WGS) entry which is preliminary data.</text>
</comment>
<dbReference type="NCBIfam" id="TIGR03804">
    <property type="entry name" value="para_beta_helix"/>
    <property type="match status" value="2"/>
</dbReference>
<evidence type="ECO:0000259" key="5">
    <source>
        <dbReference type="SMART" id="SM00722"/>
    </source>
</evidence>
<dbReference type="Gene3D" id="2.160.20.10">
    <property type="entry name" value="Single-stranded right-handed beta-helix, Pectin lyase-like"/>
    <property type="match status" value="1"/>
</dbReference>
<dbReference type="EMBL" id="WVIE01000021">
    <property type="protein sequence ID" value="NDJ18864.1"/>
    <property type="molecule type" value="Genomic_DNA"/>
</dbReference>
<dbReference type="InterPro" id="IPR006633">
    <property type="entry name" value="Carb-bd_sugar_hydrolysis-dom"/>
</dbReference>
<feature type="domain" description="Carbohydrate-binding/sugar hydrolysis" evidence="5">
    <location>
        <begin position="123"/>
        <end position="257"/>
    </location>
</feature>
<keyword evidence="7" id="KW-1185">Reference proteome</keyword>
<proteinExistence type="predicted"/>
<evidence type="ECO:0000256" key="4">
    <source>
        <dbReference type="SAM" id="MobiDB-lite"/>
    </source>
</evidence>
<dbReference type="SMART" id="SM00710">
    <property type="entry name" value="PbH1"/>
    <property type="match status" value="5"/>
</dbReference>
<dbReference type="InterPro" id="IPR051550">
    <property type="entry name" value="SCF-Subunits/Alg-Epimerases"/>
</dbReference>
<dbReference type="PANTHER" id="PTHR22990">
    <property type="entry name" value="F-BOX ONLY PROTEIN"/>
    <property type="match status" value="1"/>
</dbReference>
<protein>
    <submittedName>
        <fullName evidence="6">DUF1565 domain-containing protein</fullName>
    </submittedName>
</protein>
<accession>A0A8J7Z355</accession>
<dbReference type="InterPro" id="IPR006626">
    <property type="entry name" value="PbH1"/>
</dbReference>